<evidence type="ECO:0000313" key="3">
    <source>
        <dbReference type="Proteomes" id="UP000540989"/>
    </source>
</evidence>
<organism evidence="2 3">
    <name type="scientific">Granulicella aggregans</name>
    <dbReference type="NCBI Taxonomy" id="474949"/>
    <lineage>
        <taxon>Bacteria</taxon>
        <taxon>Pseudomonadati</taxon>
        <taxon>Acidobacteriota</taxon>
        <taxon>Terriglobia</taxon>
        <taxon>Terriglobales</taxon>
        <taxon>Acidobacteriaceae</taxon>
        <taxon>Granulicella</taxon>
    </lineage>
</organism>
<evidence type="ECO:0000256" key="1">
    <source>
        <dbReference type="SAM" id="SignalP"/>
    </source>
</evidence>
<dbReference type="Pfam" id="PF13432">
    <property type="entry name" value="TPR_16"/>
    <property type="match status" value="2"/>
</dbReference>
<protein>
    <submittedName>
        <fullName evidence="2">Tetratricopeptide (TPR) repeat protein</fullName>
    </submittedName>
</protein>
<accession>A0A7W7ZEM8</accession>
<dbReference type="PANTHER" id="PTHR44998">
    <property type="match status" value="1"/>
</dbReference>
<keyword evidence="3" id="KW-1185">Reference proteome</keyword>
<dbReference type="Proteomes" id="UP000540989">
    <property type="component" value="Unassembled WGS sequence"/>
</dbReference>
<dbReference type="RefSeq" id="WP_184218004.1">
    <property type="nucleotide sequence ID" value="NZ_JACHIP010000004.1"/>
</dbReference>
<feature type="signal peptide" evidence="1">
    <location>
        <begin position="1"/>
        <end position="22"/>
    </location>
</feature>
<gene>
    <name evidence="2" type="ORF">HDF16_003101</name>
</gene>
<keyword evidence="1" id="KW-0732">Signal</keyword>
<dbReference type="AlphaFoldDB" id="A0A7W7ZEM8"/>
<dbReference type="Gene3D" id="1.25.40.10">
    <property type="entry name" value="Tetratricopeptide repeat domain"/>
    <property type="match status" value="2"/>
</dbReference>
<dbReference type="SUPFAM" id="SSF48452">
    <property type="entry name" value="TPR-like"/>
    <property type="match status" value="2"/>
</dbReference>
<feature type="chain" id="PRO_5031298665" evidence="1">
    <location>
        <begin position="23"/>
        <end position="367"/>
    </location>
</feature>
<dbReference type="EMBL" id="JACHIP010000004">
    <property type="protein sequence ID" value="MBB5058387.1"/>
    <property type="molecule type" value="Genomic_DNA"/>
</dbReference>
<proteinExistence type="predicted"/>
<name>A0A7W7ZEM8_9BACT</name>
<evidence type="ECO:0000313" key="2">
    <source>
        <dbReference type="EMBL" id="MBB5058387.1"/>
    </source>
</evidence>
<dbReference type="InterPro" id="IPR011990">
    <property type="entry name" value="TPR-like_helical_dom_sf"/>
</dbReference>
<dbReference type="PANTHER" id="PTHR44998:SF1">
    <property type="entry name" value="UDP-N-ACETYLGLUCOSAMINE--PEPTIDE N-ACETYLGLUCOSAMINYLTRANSFERASE 110 KDA SUBUNIT"/>
    <property type="match status" value="1"/>
</dbReference>
<sequence length="367" mass="39815">MRVLESRLLLLLSIGIGAAAPAQTIGIAPADKLLADGHYRRAEVAIRAALARTPNDAHYLSDLSIVDWAFNRLDSAIANGEKAVAADPRSAEAHAHLGDALGAKLASSNAGTFEKIALVHRFRKEVDKTLEFDPNDVDALQDLAQFYWNAPGMVGGDKNKARQTADRLFPISPFRAATARADFLNDDTNLPRRNAAVITVWRTAVAARPDDYEARAALAAACLEDPARFGDAETEANRAVAIDPTRVNAWSTLATLYAKIGRWAELDATLKQARAKVSDDRTPQYRAAVAILTSNATAQLSLAETWLRDYLTQPPEGQAPSHAGAHWRLGLVLEKQGRKADAIRELQTAVQMDGSLDAAKRDLKRLT</sequence>
<reference evidence="2 3" key="1">
    <citation type="submission" date="2020-08" db="EMBL/GenBank/DDBJ databases">
        <title>Genomic Encyclopedia of Type Strains, Phase IV (KMG-V): Genome sequencing to study the core and pangenomes of soil and plant-associated prokaryotes.</title>
        <authorList>
            <person name="Whitman W."/>
        </authorList>
    </citation>
    <scope>NUCLEOTIDE SEQUENCE [LARGE SCALE GENOMIC DNA]</scope>
    <source>
        <strain evidence="2 3">M8UP14</strain>
    </source>
</reference>
<comment type="caution">
    <text evidence="2">The sequence shown here is derived from an EMBL/GenBank/DDBJ whole genome shotgun (WGS) entry which is preliminary data.</text>
</comment>